<protein>
    <submittedName>
        <fullName evidence="1">Uncharacterized protein</fullName>
    </submittedName>
</protein>
<dbReference type="EMBL" id="BPQH01000081">
    <property type="protein sequence ID" value="GJD54112.1"/>
    <property type="molecule type" value="Genomic_DNA"/>
</dbReference>
<comment type="caution">
    <text evidence="1">The sequence shown here is derived from an EMBL/GenBank/DDBJ whole genome shotgun (WGS) entry which is preliminary data.</text>
</comment>
<organism evidence="1 2">
    <name type="scientific">Methylobacterium crusticola</name>
    <dbReference type="NCBI Taxonomy" id="1697972"/>
    <lineage>
        <taxon>Bacteria</taxon>
        <taxon>Pseudomonadati</taxon>
        <taxon>Pseudomonadota</taxon>
        <taxon>Alphaproteobacteria</taxon>
        <taxon>Hyphomicrobiales</taxon>
        <taxon>Methylobacteriaceae</taxon>
        <taxon>Methylobacterium</taxon>
    </lineage>
</organism>
<evidence type="ECO:0000313" key="1">
    <source>
        <dbReference type="EMBL" id="GJD54112.1"/>
    </source>
</evidence>
<name>A0ABQ4RBM4_9HYPH</name>
<evidence type="ECO:0000313" key="2">
    <source>
        <dbReference type="Proteomes" id="UP001055167"/>
    </source>
</evidence>
<proteinExistence type="predicted"/>
<dbReference type="Proteomes" id="UP001055167">
    <property type="component" value="Unassembled WGS sequence"/>
</dbReference>
<reference evidence="1" key="2">
    <citation type="submission" date="2021-08" db="EMBL/GenBank/DDBJ databases">
        <authorList>
            <person name="Tani A."/>
            <person name="Ola A."/>
            <person name="Ogura Y."/>
            <person name="Katsura K."/>
            <person name="Hayashi T."/>
        </authorList>
    </citation>
    <scope>NUCLEOTIDE SEQUENCE</scope>
    <source>
        <strain evidence="1">KCTC 52305</strain>
    </source>
</reference>
<gene>
    <name evidence="1" type="ORF">OPKNFCMD_6896</name>
</gene>
<accession>A0ABQ4RBM4</accession>
<reference evidence="1" key="1">
    <citation type="journal article" date="2021" name="Front. Microbiol.">
        <title>Comprehensive Comparative Genomics and Phenotyping of Methylobacterium Species.</title>
        <authorList>
            <person name="Alessa O."/>
            <person name="Ogura Y."/>
            <person name="Fujitani Y."/>
            <person name="Takami H."/>
            <person name="Hayashi T."/>
            <person name="Sahin N."/>
            <person name="Tani A."/>
        </authorList>
    </citation>
    <scope>NUCLEOTIDE SEQUENCE</scope>
    <source>
        <strain evidence="1">KCTC 52305</strain>
    </source>
</reference>
<keyword evidence="2" id="KW-1185">Reference proteome</keyword>
<sequence>MPFGTATAAPPGLTELPLTAVMVRAGFSKLSLASTASVTGVSSGVLAESPAMSATGAMAIVLVSVSVSGVPVPVLPPSFVVIVSVTAPLASATGVKTGAEAEAR</sequence>